<evidence type="ECO:0000313" key="1">
    <source>
        <dbReference type="EMBL" id="QCT70296.1"/>
    </source>
</evidence>
<keyword evidence="2" id="KW-1185">Reference proteome</keyword>
<organism evidence="1 2">
    <name type="scientific">Eubacterium maltosivorans</name>
    <dbReference type="NCBI Taxonomy" id="2041044"/>
    <lineage>
        <taxon>Bacteria</taxon>
        <taxon>Bacillati</taxon>
        <taxon>Bacillota</taxon>
        <taxon>Clostridia</taxon>
        <taxon>Eubacteriales</taxon>
        <taxon>Eubacteriaceae</taxon>
        <taxon>Eubacterium</taxon>
    </lineage>
</organism>
<sequence length="77" mass="8548">MSNDKKVVVAGQEKDIREAEPEVRRQSLTDDVMESVSVEETHEAGTFEKDVIGTEEAATNAAVDLDVLEEQEENREA</sequence>
<gene>
    <name evidence="1" type="ORF">CPZ25_002850</name>
</gene>
<evidence type="ECO:0000313" key="2">
    <source>
        <dbReference type="Proteomes" id="UP000218387"/>
    </source>
</evidence>
<dbReference type="RefSeq" id="WP_074616932.1">
    <property type="nucleotide sequence ID" value="NZ_CABJDW020000005.1"/>
</dbReference>
<dbReference type="KEGG" id="emt:CPZ25_002850"/>
<proteinExistence type="predicted"/>
<dbReference type="Proteomes" id="UP000218387">
    <property type="component" value="Chromosome"/>
</dbReference>
<reference evidence="1 2" key="1">
    <citation type="submission" date="2018-05" db="EMBL/GenBank/DDBJ databases">
        <title>Genome comparison of Eubacterium sp.</title>
        <authorList>
            <person name="Feng Y."/>
            <person name="Sanchez-Andrea I."/>
            <person name="Stams A.J.M."/>
            <person name="De Vos W.M."/>
        </authorList>
    </citation>
    <scope>NUCLEOTIDE SEQUENCE [LARGE SCALE GENOMIC DNA]</scope>
    <source>
        <strain evidence="1 2">YI</strain>
    </source>
</reference>
<name>A0A4V1GLM4_EUBML</name>
<dbReference type="AlphaFoldDB" id="A0A4V1GLM4"/>
<accession>A0A4V1GLM4</accession>
<dbReference type="EMBL" id="CP029487">
    <property type="protein sequence ID" value="QCT70296.1"/>
    <property type="molecule type" value="Genomic_DNA"/>
</dbReference>
<protein>
    <submittedName>
        <fullName evidence="1">Uncharacterized protein</fullName>
    </submittedName>
</protein>